<keyword evidence="2 10" id="KW-0436">Ligase</keyword>
<keyword evidence="6 10" id="KW-0133">Cell shape</keyword>
<evidence type="ECO:0000313" key="16">
    <source>
        <dbReference type="Proteomes" id="UP000634919"/>
    </source>
</evidence>
<dbReference type="GO" id="GO:0016874">
    <property type="term" value="F:ligase activity"/>
    <property type="evidence" value="ECO:0007669"/>
    <property type="project" value="UniProtKB-KW"/>
</dbReference>
<dbReference type="InterPro" id="IPR005863">
    <property type="entry name" value="UDP-N-AcMur_synth"/>
</dbReference>
<evidence type="ECO:0000256" key="6">
    <source>
        <dbReference type="ARBA" id="ARBA00022960"/>
    </source>
</evidence>
<evidence type="ECO:0000313" key="15">
    <source>
        <dbReference type="EMBL" id="MBD7960752.1"/>
    </source>
</evidence>
<dbReference type="EC" id="6.3.2.10" evidence="10 11"/>
<evidence type="ECO:0000256" key="2">
    <source>
        <dbReference type="ARBA" id="ARBA00022598"/>
    </source>
</evidence>
<dbReference type="InterPro" id="IPR013221">
    <property type="entry name" value="Mur_ligase_cen"/>
</dbReference>
<dbReference type="SUPFAM" id="SSF53244">
    <property type="entry name" value="MurD-like peptide ligases, peptide-binding domain"/>
    <property type="match status" value="1"/>
</dbReference>
<dbReference type="InterPro" id="IPR000713">
    <property type="entry name" value="Mur_ligase_N"/>
</dbReference>
<dbReference type="Pfam" id="PF01225">
    <property type="entry name" value="Mur_ligase"/>
    <property type="match status" value="1"/>
</dbReference>
<feature type="domain" description="Mur ligase C-terminal" evidence="13">
    <location>
        <begin position="330"/>
        <end position="443"/>
    </location>
</feature>
<comment type="pathway">
    <text evidence="10 11">Cell wall biogenesis; peptidoglycan biosynthesis.</text>
</comment>
<feature type="domain" description="Mur ligase N-terminal catalytic" evidence="12">
    <location>
        <begin position="31"/>
        <end position="100"/>
    </location>
</feature>
<evidence type="ECO:0000256" key="4">
    <source>
        <dbReference type="ARBA" id="ARBA00022741"/>
    </source>
</evidence>
<dbReference type="NCBIfam" id="TIGR01143">
    <property type="entry name" value="murF"/>
    <property type="match status" value="1"/>
</dbReference>
<evidence type="ECO:0000256" key="11">
    <source>
        <dbReference type="RuleBase" id="RU004136"/>
    </source>
</evidence>
<evidence type="ECO:0000256" key="8">
    <source>
        <dbReference type="ARBA" id="ARBA00023306"/>
    </source>
</evidence>
<evidence type="ECO:0000256" key="7">
    <source>
        <dbReference type="ARBA" id="ARBA00022984"/>
    </source>
</evidence>
<evidence type="ECO:0000256" key="1">
    <source>
        <dbReference type="ARBA" id="ARBA00022490"/>
    </source>
</evidence>
<keyword evidence="9 10" id="KW-0961">Cell wall biogenesis/degradation</keyword>
<dbReference type="PANTHER" id="PTHR43024">
    <property type="entry name" value="UDP-N-ACETYLMURAMOYL-TRIPEPTIDE--D-ALANYL-D-ALANINE LIGASE"/>
    <property type="match status" value="1"/>
</dbReference>
<keyword evidence="5 10" id="KW-0067">ATP-binding</keyword>
<keyword evidence="7 10" id="KW-0573">Peptidoglycan synthesis</keyword>
<name>A0ABR8SBB7_9BURK</name>
<dbReference type="PANTHER" id="PTHR43024:SF1">
    <property type="entry name" value="UDP-N-ACETYLMURAMOYL-TRIPEPTIDE--D-ALANYL-D-ALANINE LIGASE"/>
    <property type="match status" value="1"/>
</dbReference>
<keyword evidence="3 10" id="KW-0132">Cell division</keyword>
<dbReference type="Gene3D" id="3.90.190.20">
    <property type="entry name" value="Mur ligase, C-terminal domain"/>
    <property type="match status" value="1"/>
</dbReference>
<feature type="domain" description="Mur ligase central" evidence="14">
    <location>
        <begin position="111"/>
        <end position="299"/>
    </location>
</feature>
<keyword evidence="16" id="KW-1185">Reference proteome</keyword>
<dbReference type="InterPro" id="IPR035911">
    <property type="entry name" value="MurE/MurF_N"/>
</dbReference>
<comment type="similarity">
    <text evidence="10">Belongs to the MurCDEF family. MurF subfamily.</text>
</comment>
<gene>
    <name evidence="10 15" type="primary">murF</name>
    <name evidence="15" type="ORF">H9646_09640</name>
</gene>
<keyword evidence="8 10" id="KW-0131">Cell cycle</keyword>
<evidence type="ECO:0000259" key="14">
    <source>
        <dbReference type="Pfam" id="PF08245"/>
    </source>
</evidence>
<comment type="subcellular location">
    <subcellularLocation>
        <location evidence="10 11">Cytoplasm</location>
    </subcellularLocation>
</comment>
<evidence type="ECO:0000259" key="12">
    <source>
        <dbReference type="Pfam" id="PF01225"/>
    </source>
</evidence>
<comment type="catalytic activity">
    <reaction evidence="10 11">
        <text>D-alanyl-D-alanine + UDP-N-acetyl-alpha-D-muramoyl-L-alanyl-gamma-D-glutamyl-meso-2,6-diaminopimelate + ATP = UDP-N-acetyl-alpha-D-muramoyl-L-alanyl-gamma-D-glutamyl-meso-2,6-diaminopimeloyl-D-alanyl-D-alanine + ADP + phosphate + H(+)</text>
        <dbReference type="Rhea" id="RHEA:28374"/>
        <dbReference type="ChEBI" id="CHEBI:15378"/>
        <dbReference type="ChEBI" id="CHEBI:30616"/>
        <dbReference type="ChEBI" id="CHEBI:43474"/>
        <dbReference type="ChEBI" id="CHEBI:57822"/>
        <dbReference type="ChEBI" id="CHEBI:61386"/>
        <dbReference type="ChEBI" id="CHEBI:83905"/>
        <dbReference type="ChEBI" id="CHEBI:456216"/>
        <dbReference type="EC" id="6.3.2.10"/>
    </reaction>
</comment>
<dbReference type="Gene3D" id="3.40.1390.10">
    <property type="entry name" value="MurE/MurF, N-terminal domain"/>
    <property type="match status" value="1"/>
</dbReference>
<dbReference type="Pfam" id="PF08245">
    <property type="entry name" value="Mur_ligase_M"/>
    <property type="match status" value="1"/>
</dbReference>
<dbReference type="SUPFAM" id="SSF53623">
    <property type="entry name" value="MurD-like peptide ligases, catalytic domain"/>
    <property type="match status" value="1"/>
</dbReference>
<feature type="binding site" evidence="10">
    <location>
        <begin position="113"/>
        <end position="119"/>
    </location>
    <ligand>
        <name>ATP</name>
        <dbReference type="ChEBI" id="CHEBI:30616"/>
    </ligand>
</feature>
<dbReference type="InterPro" id="IPR051046">
    <property type="entry name" value="MurCDEF_CellWall_CoF430Synth"/>
</dbReference>
<sequence>MMTLQQALVWIRTFQPQARLVGCATTPLLRVHTDSRTLQAGDLFVALKGERMDAHDFLPQVKAQGAATAVIAHGGLEALGLEGIEVPDTTVALGALAAGWRSQFQLPLIAVTGSNGKTTVTQMIASILSAQAGDAALATQGNFNNAIGVPLTLFRMTAAHRLGVVELGMNHPGEITELARVAQPTVALVNNAQREHQEFMHTVQAVAEENASVFAHLPADGTAVLPADDAFTPLWRELAGSCKVVTFGGAAADVTALSANWAHSAWQVQVQTPQGNFDCALHIAGRHNVRNALAATACALAAGVPLAAIAQGLSAFLPVKGRSRSTSVVCAGRRVDVVDDTYNANPDSVQAAIAVLAELPAPRLLVLGDMGEVGDQGPAFHAEAGACAQQAGIESFLALGPQMKQAVAAFGDGAAHFEDMAALIAAVQARMGQTGSVLVKGSRSMKMEQVVQALESACKEGATCC</sequence>
<dbReference type="HAMAP" id="MF_02019">
    <property type="entry name" value="MurF"/>
    <property type="match status" value="1"/>
</dbReference>
<dbReference type="SUPFAM" id="SSF63418">
    <property type="entry name" value="MurE/MurF N-terminal domain"/>
    <property type="match status" value="1"/>
</dbReference>
<evidence type="ECO:0000256" key="10">
    <source>
        <dbReference type="HAMAP-Rule" id="MF_02019"/>
    </source>
</evidence>
<dbReference type="InterPro" id="IPR004101">
    <property type="entry name" value="Mur_ligase_C"/>
</dbReference>
<keyword evidence="1 10" id="KW-0963">Cytoplasm</keyword>
<dbReference type="Gene3D" id="3.40.1190.10">
    <property type="entry name" value="Mur-like, catalytic domain"/>
    <property type="match status" value="1"/>
</dbReference>
<keyword evidence="4 10" id="KW-0547">Nucleotide-binding</keyword>
<dbReference type="Pfam" id="PF02875">
    <property type="entry name" value="Mur_ligase_C"/>
    <property type="match status" value="1"/>
</dbReference>
<comment type="function">
    <text evidence="10 11">Involved in cell wall formation. Catalyzes the final step in the synthesis of UDP-N-acetylmuramoyl-pentapeptide, the precursor of murein.</text>
</comment>
<dbReference type="InterPro" id="IPR036565">
    <property type="entry name" value="Mur-like_cat_sf"/>
</dbReference>
<dbReference type="EMBL" id="JACSQK010000004">
    <property type="protein sequence ID" value="MBD7960752.1"/>
    <property type="molecule type" value="Genomic_DNA"/>
</dbReference>
<accession>A0ABR8SBB7</accession>
<evidence type="ECO:0000259" key="13">
    <source>
        <dbReference type="Pfam" id="PF02875"/>
    </source>
</evidence>
<evidence type="ECO:0000256" key="3">
    <source>
        <dbReference type="ARBA" id="ARBA00022618"/>
    </source>
</evidence>
<comment type="caution">
    <text evidence="15">The sequence shown here is derived from an EMBL/GenBank/DDBJ whole genome shotgun (WGS) entry which is preliminary data.</text>
</comment>
<reference evidence="15 16" key="1">
    <citation type="submission" date="2020-08" db="EMBL/GenBank/DDBJ databases">
        <title>A Genomic Blueprint of the Chicken Gut Microbiome.</title>
        <authorList>
            <person name="Gilroy R."/>
            <person name="Ravi A."/>
            <person name="Getino M."/>
            <person name="Pursley I."/>
            <person name="Horton D.L."/>
            <person name="Alikhan N.-F."/>
            <person name="Baker D."/>
            <person name="Gharbi K."/>
            <person name="Hall N."/>
            <person name="Watson M."/>
            <person name="Adriaenssens E.M."/>
            <person name="Foster-Nyarko E."/>
            <person name="Jarju S."/>
            <person name="Secka A."/>
            <person name="Antonio M."/>
            <person name="Oren A."/>
            <person name="Chaudhuri R."/>
            <person name="La Ragione R.M."/>
            <person name="Hildebrand F."/>
            <person name="Pallen M.J."/>
        </authorList>
    </citation>
    <scope>NUCLEOTIDE SEQUENCE [LARGE SCALE GENOMIC DNA]</scope>
    <source>
        <strain evidence="15 16">Sa2CVA6</strain>
    </source>
</reference>
<evidence type="ECO:0000256" key="9">
    <source>
        <dbReference type="ARBA" id="ARBA00023316"/>
    </source>
</evidence>
<proteinExistence type="inferred from homology"/>
<organism evidence="15 16">
    <name type="scientific">Comamonas avium</name>
    <dbReference type="NCBI Taxonomy" id="2762231"/>
    <lineage>
        <taxon>Bacteria</taxon>
        <taxon>Pseudomonadati</taxon>
        <taxon>Pseudomonadota</taxon>
        <taxon>Betaproteobacteria</taxon>
        <taxon>Burkholderiales</taxon>
        <taxon>Comamonadaceae</taxon>
        <taxon>Comamonas</taxon>
    </lineage>
</organism>
<dbReference type="InterPro" id="IPR036615">
    <property type="entry name" value="Mur_ligase_C_dom_sf"/>
</dbReference>
<protein>
    <recommendedName>
        <fullName evidence="10 11">UDP-N-acetylmuramoyl-tripeptide--D-alanyl-D-alanine ligase</fullName>
        <ecNumber evidence="10 11">6.3.2.10</ecNumber>
    </recommendedName>
    <alternativeName>
        <fullName evidence="10">D-alanyl-D-alanine-adding enzyme</fullName>
    </alternativeName>
</protein>
<dbReference type="RefSeq" id="WP_191723146.1">
    <property type="nucleotide sequence ID" value="NZ_JACSQK010000004.1"/>
</dbReference>
<dbReference type="Proteomes" id="UP000634919">
    <property type="component" value="Unassembled WGS sequence"/>
</dbReference>
<evidence type="ECO:0000256" key="5">
    <source>
        <dbReference type="ARBA" id="ARBA00022840"/>
    </source>
</evidence>